<organism evidence="1 2">
    <name type="scientific">Dictyobacter halimunensis</name>
    <dbReference type="NCBI Taxonomy" id="3026934"/>
    <lineage>
        <taxon>Bacteria</taxon>
        <taxon>Bacillati</taxon>
        <taxon>Chloroflexota</taxon>
        <taxon>Ktedonobacteria</taxon>
        <taxon>Ktedonobacterales</taxon>
        <taxon>Dictyobacteraceae</taxon>
        <taxon>Dictyobacter</taxon>
    </lineage>
</organism>
<dbReference type="EMBL" id="BSRI01000002">
    <property type="protein sequence ID" value="GLV60235.1"/>
    <property type="molecule type" value="Genomic_DNA"/>
</dbReference>
<gene>
    <name evidence="1" type="ORF">KDH_70550</name>
</gene>
<dbReference type="Proteomes" id="UP001344906">
    <property type="component" value="Unassembled WGS sequence"/>
</dbReference>
<evidence type="ECO:0000313" key="2">
    <source>
        <dbReference type="Proteomes" id="UP001344906"/>
    </source>
</evidence>
<name>A0ABQ6G135_9CHLR</name>
<dbReference type="RefSeq" id="WP_338257250.1">
    <property type="nucleotide sequence ID" value="NZ_BSRI01000002.1"/>
</dbReference>
<proteinExistence type="predicted"/>
<reference evidence="1 2" key="1">
    <citation type="submission" date="2023-02" db="EMBL/GenBank/DDBJ databases">
        <title>Dictyobacter halimunensis sp. nov., a new member of the class Ktedonobacteria from forest soil in a geothermal area.</title>
        <authorList>
            <person name="Rachmania M.K."/>
            <person name="Ningsih F."/>
            <person name="Sakai Y."/>
            <person name="Yabe S."/>
            <person name="Yokota A."/>
            <person name="Sjamsuridzal W."/>
        </authorList>
    </citation>
    <scope>NUCLEOTIDE SEQUENCE [LARGE SCALE GENOMIC DNA]</scope>
    <source>
        <strain evidence="1 2">S3.2.2.5</strain>
    </source>
</reference>
<protein>
    <submittedName>
        <fullName evidence="1">Uncharacterized protein</fullName>
    </submittedName>
</protein>
<evidence type="ECO:0000313" key="1">
    <source>
        <dbReference type="EMBL" id="GLV60235.1"/>
    </source>
</evidence>
<comment type="caution">
    <text evidence="1">The sequence shown here is derived from an EMBL/GenBank/DDBJ whole genome shotgun (WGS) entry which is preliminary data.</text>
</comment>
<keyword evidence="2" id="KW-1185">Reference proteome</keyword>
<sequence length="109" mass="12218">MVETQSQQLERIRQQLDDTRASLERDLAISSDVTLKRIEVDAATVVTLSLVSELLPESVQKQVGEVISLHEQVWNTDAPAVVGHTPRKPLGERIFHRFAFFSAHSARQG</sequence>
<accession>A0ABQ6G135</accession>